<keyword evidence="1" id="KW-0472">Membrane</keyword>
<organism evidence="2">
    <name type="scientific">Rhipicephalus microplus</name>
    <name type="common">Cattle tick</name>
    <name type="synonym">Boophilus microplus</name>
    <dbReference type="NCBI Taxonomy" id="6941"/>
    <lineage>
        <taxon>Eukaryota</taxon>
        <taxon>Metazoa</taxon>
        <taxon>Ecdysozoa</taxon>
        <taxon>Arthropoda</taxon>
        <taxon>Chelicerata</taxon>
        <taxon>Arachnida</taxon>
        <taxon>Acari</taxon>
        <taxon>Parasitiformes</taxon>
        <taxon>Ixodida</taxon>
        <taxon>Ixodoidea</taxon>
        <taxon>Ixodidae</taxon>
        <taxon>Rhipicephalinae</taxon>
        <taxon>Rhipicephalus</taxon>
        <taxon>Boophilus</taxon>
    </lineage>
</organism>
<accession>A0A6G5AFD5</accession>
<dbReference type="EMBL" id="GIKN01007438">
    <property type="protein sequence ID" value="NIE49711.1"/>
    <property type="molecule type" value="Transcribed_RNA"/>
</dbReference>
<reference evidence="2" key="1">
    <citation type="submission" date="2020-03" db="EMBL/GenBank/DDBJ databases">
        <title>A transcriptome and proteome of the tick Rhipicephalus microplus shaped by the genetic composition of its hosts and developmental stage.</title>
        <authorList>
            <person name="Garcia G.R."/>
            <person name="Ribeiro J.M.C."/>
            <person name="Maruyama S.R."/>
            <person name="Gardinasse L.G."/>
            <person name="Nelson K."/>
            <person name="Ferreira B.R."/>
            <person name="Andrade T.G."/>
            <person name="Santos I.K.F.M."/>
        </authorList>
    </citation>
    <scope>NUCLEOTIDE SEQUENCE</scope>
    <source>
        <strain evidence="2">NSGR</strain>
        <tissue evidence="2">Salivary glands</tissue>
    </source>
</reference>
<dbReference type="AlphaFoldDB" id="A0A6G5AFD5"/>
<protein>
    <submittedName>
        <fullName evidence="2">Uncharacterized protein</fullName>
    </submittedName>
</protein>
<keyword evidence="1" id="KW-1133">Transmembrane helix</keyword>
<evidence type="ECO:0000313" key="2">
    <source>
        <dbReference type="EMBL" id="NIE49711.1"/>
    </source>
</evidence>
<keyword evidence="1" id="KW-0812">Transmembrane</keyword>
<name>A0A6G5AFD5_RHIMP</name>
<sequence>MPQSLFQTMRQPLLHSKKHLVYSLHVLHFFLVLNVLQITILFVCACRFSGNSQSYCMPNKVHCYYGQAFSKAFQLCSSITSVYVLNSVTCSEEWKYAFDKYIGGIKTVAC</sequence>
<feature type="transmembrane region" description="Helical" evidence="1">
    <location>
        <begin position="20"/>
        <end position="43"/>
    </location>
</feature>
<proteinExistence type="predicted"/>
<evidence type="ECO:0000256" key="1">
    <source>
        <dbReference type="SAM" id="Phobius"/>
    </source>
</evidence>